<evidence type="ECO:0000313" key="1">
    <source>
        <dbReference type="EMBL" id="GAA0609529.1"/>
    </source>
</evidence>
<accession>A0ABN1GDZ7</accession>
<organism evidence="1 2">
    <name type="scientific">Streptomyces crystallinus</name>
    <dbReference type="NCBI Taxonomy" id="68191"/>
    <lineage>
        <taxon>Bacteria</taxon>
        <taxon>Bacillati</taxon>
        <taxon>Actinomycetota</taxon>
        <taxon>Actinomycetes</taxon>
        <taxon>Kitasatosporales</taxon>
        <taxon>Streptomycetaceae</taxon>
        <taxon>Streptomyces</taxon>
    </lineage>
</organism>
<proteinExistence type="predicted"/>
<gene>
    <name evidence="1" type="ORF">GCM10010394_44290</name>
</gene>
<keyword evidence="2" id="KW-1185">Reference proteome</keyword>
<protein>
    <submittedName>
        <fullName evidence="1">Uncharacterized protein</fullName>
    </submittedName>
</protein>
<reference evidence="2" key="1">
    <citation type="journal article" date="2019" name="Int. J. Syst. Evol. Microbiol.">
        <title>The Global Catalogue of Microorganisms (GCM) 10K type strain sequencing project: providing services to taxonomists for standard genome sequencing and annotation.</title>
        <authorList>
            <consortium name="The Broad Institute Genomics Platform"/>
            <consortium name="The Broad Institute Genome Sequencing Center for Infectious Disease"/>
            <person name="Wu L."/>
            <person name="Ma J."/>
        </authorList>
    </citation>
    <scope>NUCLEOTIDE SEQUENCE [LARGE SCALE GENOMIC DNA]</scope>
    <source>
        <strain evidence="2">JCM 5067</strain>
    </source>
</reference>
<dbReference type="Proteomes" id="UP001500668">
    <property type="component" value="Unassembled WGS sequence"/>
</dbReference>
<dbReference type="EMBL" id="BAAACA010000029">
    <property type="protein sequence ID" value="GAA0609529.1"/>
    <property type="molecule type" value="Genomic_DNA"/>
</dbReference>
<sequence length="70" mass="7498">MIRVVEEKDEVTQADEGVGAVAGLRQALGVSVHIADHMYSHGATLGRRTCGYFRVAKGVDYCARSGAKTM</sequence>
<evidence type="ECO:0000313" key="2">
    <source>
        <dbReference type="Proteomes" id="UP001500668"/>
    </source>
</evidence>
<comment type="caution">
    <text evidence="1">The sequence shown here is derived from an EMBL/GenBank/DDBJ whole genome shotgun (WGS) entry which is preliminary data.</text>
</comment>
<name>A0ABN1GDZ7_9ACTN</name>